<dbReference type="RefSeq" id="WP_289829467.1">
    <property type="nucleotide sequence ID" value="NZ_JAUEDK010000011.1"/>
</dbReference>
<proteinExistence type="predicted"/>
<comment type="caution">
    <text evidence="1">The sequence shown here is derived from an EMBL/GenBank/DDBJ whole genome shotgun (WGS) entry which is preliminary data.</text>
</comment>
<dbReference type="EMBL" id="JAUEDK010000011">
    <property type="protein sequence ID" value="MDN0074880.1"/>
    <property type="molecule type" value="Genomic_DNA"/>
</dbReference>
<sequence length="169" mass="18689">MSVTLPPLDTVSFDAELPLQSRPLDALPARLDRETRLALRLLAAPTETRENSDPLLLRVEAKLDLALELGLLARHQGHPSQRASRVGLEALAWHAPTSITVGERLLLTLFPNVDSALALLLPVVVEYSQGDGEGGSVVKARLIAPFDDGSRESWERWVFRRHRLGLHSR</sequence>
<evidence type="ECO:0000313" key="2">
    <source>
        <dbReference type="Proteomes" id="UP001168540"/>
    </source>
</evidence>
<evidence type="ECO:0008006" key="3">
    <source>
        <dbReference type="Google" id="ProtNLM"/>
    </source>
</evidence>
<reference evidence="1" key="1">
    <citation type="submission" date="2023-06" db="EMBL/GenBank/DDBJ databases">
        <authorList>
            <person name="Zhang S."/>
        </authorList>
    </citation>
    <scope>NUCLEOTIDE SEQUENCE</scope>
    <source>
        <strain evidence="1">SG2303</strain>
    </source>
</reference>
<keyword evidence="2" id="KW-1185">Reference proteome</keyword>
<organism evidence="1 2">
    <name type="scientific">Crenobacter oryzisoli</name>
    <dbReference type="NCBI Taxonomy" id="3056844"/>
    <lineage>
        <taxon>Bacteria</taxon>
        <taxon>Pseudomonadati</taxon>
        <taxon>Pseudomonadota</taxon>
        <taxon>Betaproteobacteria</taxon>
        <taxon>Neisseriales</taxon>
        <taxon>Neisseriaceae</taxon>
        <taxon>Crenobacter</taxon>
    </lineage>
</organism>
<name>A0ABT7XM82_9NEIS</name>
<dbReference type="Proteomes" id="UP001168540">
    <property type="component" value="Unassembled WGS sequence"/>
</dbReference>
<gene>
    <name evidence="1" type="ORF">QU481_08235</name>
</gene>
<protein>
    <recommendedName>
        <fullName evidence="3">Cyclic di-GMP receptor atypical PilZ domain-containing protein</fullName>
    </recommendedName>
</protein>
<accession>A0ABT7XM82</accession>
<evidence type="ECO:0000313" key="1">
    <source>
        <dbReference type="EMBL" id="MDN0074880.1"/>
    </source>
</evidence>